<evidence type="ECO:0000313" key="2">
    <source>
        <dbReference type="EMBL" id="KAK9042859.1"/>
    </source>
</evidence>
<proteinExistence type="predicted"/>
<organism evidence="2 3">
    <name type="scientific">Hibiscus sabdariffa</name>
    <name type="common">roselle</name>
    <dbReference type="NCBI Taxonomy" id="183260"/>
    <lineage>
        <taxon>Eukaryota</taxon>
        <taxon>Viridiplantae</taxon>
        <taxon>Streptophyta</taxon>
        <taxon>Embryophyta</taxon>
        <taxon>Tracheophyta</taxon>
        <taxon>Spermatophyta</taxon>
        <taxon>Magnoliopsida</taxon>
        <taxon>eudicotyledons</taxon>
        <taxon>Gunneridae</taxon>
        <taxon>Pentapetalae</taxon>
        <taxon>rosids</taxon>
        <taxon>malvids</taxon>
        <taxon>Malvales</taxon>
        <taxon>Malvaceae</taxon>
        <taxon>Malvoideae</taxon>
        <taxon>Hibiscus</taxon>
    </lineage>
</organism>
<dbReference type="Proteomes" id="UP001396334">
    <property type="component" value="Unassembled WGS sequence"/>
</dbReference>
<protein>
    <submittedName>
        <fullName evidence="2">Uncharacterized protein</fullName>
    </submittedName>
</protein>
<keyword evidence="3" id="KW-1185">Reference proteome</keyword>
<accession>A0ABR2U059</accession>
<evidence type="ECO:0000313" key="3">
    <source>
        <dbReference type="Proteomes" id="UP001396334"/>
    </source>
</evidence>
<feature type="compositionally biased region" description="Polar residues" evidence="1">
    <location>
        <begin position="145"/>
        <end position="157"/>
    </location>
</feature>
<sequence>MNSSQPSQFKSSPLPVMTKATVSEQITTPSETRFSEQLVGCVDLAHDDNVDSNANGVNCATGDDVGLVSLPCVSIPSLTTENGVDNIEHNLVVTHSPRLLVDNVASTGVGNVVVCTNDDNDVVNTSSPPLEHTPNTVESVDVDTVSPSLSGRNESYK</sequence>
<dbReference type="EMBL" id="JBBPBN010000003">
    <property type="protein sequence ID" value="KAK9042859.1"/>
    <property type="molecule type" value="Genomic_DNA"/>
</dbReference>
<reference evidence="2 3" key="1">
    <citation type="journal article" date="2024" name="G3 (Bethesda)">
        <title>Genome assembly of Hibiscus sabdariffa L. provides insights into metabolisms of medicinal natural products.</title>
        <authorList>
            <person name="Kim T."/>
        </authorList>
    </citation>
    <scope>NUCLEOTIDE SEQUENCE [LARGE SCALE GENOMIC DNA]</scope>
    <source>
        <strain evidence="2">TK-2024</strain>
        <tissue evidence="2">Old leaves</tissue>
    </source>
</reference>
<feature type="region of interest" description="Disordered" evidence="1">
    <location>
        <begin position="123"/>
        <end position="157"/>
    </location>
</feature>
<comment type="caution">
    <text evidence="2">The sequence shown here is derived from an EMBL/GenBank/DDBJ whole genome shotgun (WGS) entry which is preliminary data.</text>
</comment>
<gene>
    <name evidence="2" type="ORF">V6N11_071214</name>
</gene>
<name>A0ABR2U059_9ROSI</name>
<evidence type="ECO:0000256" key="1">
    <source>
        <dbReference type="SAM" id="MobiDB-lite"/>
    </source>
</evidence>